<dbReference type="RefSeq" id="WP_309489703.1">
    <property type="nucleotide sequence ID" value="NZ_JAENIG010000005.1"/>
</dbReference>
<sequence length="193" mass="21421">MALTGSLSAAALPELEMFRLDAGKKESYELKPETRYVALYFSASWCGPCRKTTPSLVAEYQRMLEKEKQPVEIVLVGSDRSAKAVEDYMKNYHMRWPALEWEAIPGVNSFAPAGIPYLVLVERETGQVISKGTGPSGVEAVVTRMREFTGVATEEPFKAGSFVDRYGLLIAVALSCLAIFLFQKWRGRNEQGA</sequence>
<dbReference type="PANTHER" id="PTHR46472:SF1">
    <property type="entry name" value="NUCLEOREDOXIN"/>
    <property type="match status" value="1"/>
</dbReference>
<dbReference type="GO" id="GO:0030178">
    <property type="term" value="P:negative regulation of Wnt signaling pathway"/>
    <property type="evidence" value="ECO:0007669"/>
    <property type="project" value="TreeGrafter"/>
</dbReference>
<dbReference type="EMBL" id="JAENIG010000005">
    <property type="protein sequence ID" value="MBK1855092.1"/>
    <property type="molecule type" value="Genomic_DNA"/>
</dbReference>
<feature type="transmembrane region" description="Helical" evidence="1">
    <location>
        <begin position="166"/>
        <end position="182"/>
    </location>
</feature>
<keyword evidence="1" id="KW-0812">Transmembrane</keyword>
<reference evidence="3" key="1">
    <citation type="submission" date="2021-01" db="EMBL/GenBank/DDBJ databases">
        <title>Modified the classification status of verrucomicrobia.</title>
        <authorList>
            <person name="Feng X."/>
        </authorList>
    </citation>
    <scope>NUCLEOTIDE SEQUENCE</scope>
    <source>
        <strain evidence="3">5K15</strain>
    </source>
</reference>
<evidence type="ECO:0000313" key="4">
    <source>
        <dbReference type="Proteomes" id="UP000634206"/>
    </source>
</evidence>
<dbReference type="Gene3D" id="3.40.30.10">
    <property type="entry name" value="Glutaredoxin"/>
    <property type="match status" value="1"/>
</dbReference>
<dbReference type="SUPFAM" id="SSF52833">
    <property type="entry name" value="Thioredoxin-like"/>
    <property type="match status" value="1"/>
</dbReference>
<evidence type="ECO:0000313" key="3">
    <source>
        <dbReference type="EMBL" id="MBK1855092.1"/>
    </source>
</evidence>
<evidence type="ECO:0000256" key="1">
    <source>
        <dbReference type="SAM" id="Phobius"/>
    </source>
</evidence>
<dbReference type="GO" id="GO:0004791">
    <property type="term" value="F:thioredoxin-disulfide reductase (NADPH) activity"/>
    <property type="evidence" value="ECO:0007669"/>
    <property type="project" value="TreeGrafter"/>
</dbReference>
<accession>A0AAE2SDP7</accession>
<dbReference type="PANTHER" id="PTHR46472">
    <property type="entry name" value="NUCLEOREDOXIN"/>
    <property type="match status" value="1"/>
</dbReference>
<dbReference type="AlphaFoldDB" id="A0AAE2SDP7"/>
<comment type="caution">
    <text evidence="3">The sequence shown here is derived from an EMBL/GenBank/DDBJ whole genome shotgun (WGS) entry which is preliminary data.</text>
</comment>
<dbReference type="InterPro" id="IPR036249">
    <property type="entry name" value="Thioredoxin-like_sf"/>
</dbReference>
<keyword evidence="1" id="KW-0472">Membrane</keyword>
<proteinExistence type="predicted"/>
<dbReference type="PROSITE" id="PS51352">
    <property type="entry name" value="THIOREDOXIN_2"/>
    <property type="match status" value="1"/>
</dbReference>
<evidence type="ECO:0000259" key="2">
    <source>
        <dbReference type="PROSITE" id="PS51352"/>
    </source>
</evidence>
<dbReference type="GO" id="GO:0031397">
    <property type="term" value="P:negative regulation of protein ubiquitination"/>
    <property type="evidence" value="ECO:0007669"/>
    <property type="project" value="TreeGrafter"/>
</dbReference>
<feature type="domain" description="Thioredoxin" evidence="2">
    <location>
        <begin position="6"/>
        <end position="150"/>
    </location>
</feature>
<keyword evidence="4" id="KW-1185">Reference proteome</keyword>
<organism evidence="3 4">
    <name type="scientific">Oceaniferula flava</name>
    <dbReference type="NCBI Taxonomy" id="2800421"/>
    <lineage>
        <taxon>Bacteria</taxon>
        <taxon>Pseudomonadati</taxon>
        <taxon>Verrucomicrobiota</taxon>
        <taxon>Verrucomicrobiia</taxon>
        <taxon>Verrucomicrobiales</taxon>
        <taxon>Verrucomicrobiaceae</taxon>
        <taxon>Oceaniferula</taxon>
    </lineage>
</organism>
<dbReference type="InterPro" id="IPR013766">
    <property type="entry name" value="Thioredoxin_domain"/>
</dbReference>
<protein>
    <submittedName>
        <fullName evidence="3">Redoxin domain-containing protein</fullName>
    </submittedName>
</protein>
<dbReference type="InterPro" id="IPR012336">
    <property type="entry name" value="Thioredoxin-like_fold"/>
</dbReference>
<gene>
    <name evidence="3" type="ORF">JIN83_08980</name>
</gene>
<name>A0AAE2SDP7_9BACT</name>
<dbReference type="Proteomes" id="UP000634206">
    <property type="component" value="Unassembled WGS sequence"/>
</dbReference>
<keyword evidence="1" id="KW-1133">Transmembrane helix</keyword>
<dbReference type="Pfam" id="PF13905">
    <property type="entry name" value="Thioredoxin_8"/>
    <property type="match status" value="1"/>
</dbReference>